<gene>
    <name evidence="1" type="ORF">DXU93_05000</name>
</gene>
<dbReference type="AlphaFoldDB" id="A0A3E1F045"/>
<name>A0A3E1F045_9FLAO</name>
<sequence>MKVYLGVLIFSGILFSCSNNRTEDLVDSKLEDVAQNDLSESEGEKPDDMILSDTSYDMNHYSGNAEIATYSLKKARYNGVHEGEVVLIFVTEPFLIEKQVKADNPNNDNSVNVLKMNRIDRFATGLYDYSQFTSVFTPIEKFSAQYPLKVTFGSQDWCGQSFMQMNHNNGFDLMQRSYFESEGDTSFHIDHVILEDNIFNMLKTSVDLLPVGDFDVFPSAATLRNSHQGMKDYSAIGKSYESEGLYVYEYEIPALKRTVEIQVDLEQNNRIVSWKETYPTVFDGELRTSIYELKGVESMPYWKYNRVGDVEKRSEFKLIY</sequence>
<dbReference type="RefSeq" id="WP_116880160.1">
    <property type="nucleotide sequence ID" value="NZ_QURB01000002.1"/>
</dbReference>
<reference evidence="1 2" key="1">
    <citation type="submission" date="2018-08" db="EMBL/GenBank/DDBJ databases">
        <title>The draft genome squence of Brumimicrobium sp. N62.</title>
        <authorList>
            <person name="Du Z.-J."/>
            <person name="Luo H.-R."/>
        </authorList>
    </citation>
    <scope>NUCLEOTIDE SEQUENCE [LARGE SCALE GENOMIC DNA]</scope>
    <source>
        <strain evidence="1 2">N62</strain>
    </source>
</reference>
<evidence type="ECO:0008006" key="3">
    <source>
        <dbReference type="Google" id="ProtNLM"/>
    </source>
</evidence>
<comment type="caution">
    <text evidence="1">The sequence shown here is derived from an EMBL/GenBank/DDBJ whole genome shotgun (WGS) entry which is preliminary data.</text>
</comment>
<dbReference type="PROSITE" id="PS51257">
    <property type="entry name" value="PROKAR_LIPOPROTEIN"/>
    <property type="match status" value="1"/>
</dbReference>
<dbReference type="Proteomes" id="UP000257127">
    <property type="component" value="Unassembled WGS sequence"/>
</dbReference>
<keyword evidence="2" id="KW-1185">Reference proteome</keyword>
<proteinExistence type="predicted"/>
<organism evidence="1 2">
    <name type="scientific">Brumimicrobium aurantiacum</name>
    <dbReference type="NCBI Taxonomy" id="1737063"/>
    <lineage>
        <taxon>Bacteria</taxon>
        <taxon>Pseudomonadati</taxon>
        <taxon>Bacteroidota</taxon>
        <taxon>Flavobacteriia</taxon>
        <taxon>Flavobacteriales</taxon>
        <taxon>Crocinitomicaceae</taxon>
        <taxon>Brumimicrobium</taxon>
    </lineage>
</organism>
<dbReference type="EMBL" id="QURB01000002">
    <property type="protein sequence ID" value="RFC55181.1"/>
    <property type="molecule type" value="Genomic_DNA"/>
</dbReference>
<evidence type="ECO:0000313" key="2">
    <source>
        <dbReference type="Proteomes" id="UP000257127"/>
    </source>
</evidence>
<dbReference type="OrthoDB" id="5496093at2"/>
<accession>A0A3E1F045</accession>
<evidence type="ECO:0000313" key="1">
    <source>
        <dbReference type="EMBL" id="RFC55181.1"/>
    </source>
</evidence>
<protein>
    <recommendedName>
        <fullName evidence="3">Septum formation inhibitor Maf</fullName>
    </recommendedName>
</protein>